<protein>
    <submittedName>
        <fullName evidence="9">FtsX-like permease family protein</fullName>
    </submittedName>
</protein>
<dbReference type="EMBL" id="JAVRHQ010000028">
    <property type="protein sequence ID" value="MDT0644540.1"/>
    <property type="molecule type" value="Genomic_DNA"/>
</dbReference>
<feature type="transmembrane region" description="Helical" evidence="6">
    <location>
        <begin position="21"/>
        <end position="43"/>
    </location>
</feature>
<dbReference type="Proteomes" id="UP001262889">
    <property type="component" value="Unassembled WGS sequence"/>
</dbReference>
<comment type="caution">
    <text evidence="9">The sequence shown here is derived from an EMBL/GenBank/DDBJ whole genome shotgun (WGS) entry which is preliminary data.</text>
</comment>
<evidence type="ECO:0000256" key="3">
    <source>
        <dbReference type="ARBA" id="ARBA00022692"/>
    </source>
</evidence>
<dbReference type="PANTHER" id="PTHR30572">
    <property type="entry name" value="MEMBRANE COMPONENT OF TRANSPORTER-RELATED"/>
    <property type="match status" value="1"/>
</dbReference>
<gene>
    <name evidence="9" type="ORF">RM553_16995</name>
</gene>
<evidence type="ECO:0000259" key="8">
    <source>
        <dbReference type="Pfam" id="PF12704"/>
    </source>
</evidence>
<keyword evidence="3 6" id="KW-0812">Transmembrane</keyword>
<evidence type="ECO:0000313" key="9">
    <source>
        <dbReference type="EMBL" id="MDT0644540.1"/>
    </source>
</evidence>
<reference evidence="9 10" key="1">
    <citation type="submission" date="2023-09" db="EMBL/GenBank/DDBJ databases">
        <authorList>
            <person name="Rey-Velasco X."/>
        </authorList>
    </citation>
    <scope>NUCLEOTIDE SEQUENCE [LARGE SCALE GENOMIC DNA]</scope>
    <source>
        <strain evidence="9 10">F363</strain>
    </source>
</reference>
<sequence>MIRNYFKIAWRTIQKNKLFSAINILSLAIGLSTSFVIGLMVYYEFSFDNFHPDKEKIYRVVTNFERPEGNDVNRGVSKPLKKTMNNISGVETASLFLTYEPLKISTGENDKIYNNPENVIFTDENYFKIFQYKWLAGNKNDALKAPNEIVITKERADKYFPGINAQEIIGKTLVYNDSINTKIKGIVSEFRKNTDIIFQEFISLPTAKQSYLRETLADDSWHSTNSASQLFLKINSNSGRKNIQQQLDKISLEYSSKESLREGRKRTFQLQALKELHFSEKYGIFDYGHDAASKKVLLSLGAVAMFLLLLGSINFINLSTSQATQRAKEIGIRKTMGSSRKQLIFQFLSETFLLTLIAGLCSVIIGILLLKIFNEFIPESLNYQLFFKPEIILGIAGILVLISLLSGIYPALILSNFSTTSVLRNKTGTGNNISIRRYLTVFQFTIAQVLVIMTLLVSKQLHYALSKDMGFKTSAIAFVRTPWKENDFNKKLRLENSLKNDPKISKISLGGSPPASTSLHSTGISFFKNEQEIKIPLELIYGDPDYLDLYNINLLAGRKPLNDTIQEYVVNETFMHRVGYKSPENLINKNLVKNGKNYVIVGVMPDFNQRSLKSTIHPMAFVPDYSRETVSQFNTVHFLFNETTDLSETISDIENKWKSIYPDSDFEIRFMDQTIANFYEKERSTRKLLAWATGLAILISILGLLGLVIYSTEKRAKEIGIRKVLGASIAKLNFLLCRDFIVPIAIAYLIALPSAIWGIRIWLQDFAYKATMSWWIFALSGIGMVLIALIVVSVKTVSTAMKNPVKTLKIE</sequence>
<dbReference type="Pfam" id="PF02687">
    <property type="entry name" value="FtsX"/>
    <property type="match status" value="2"/>
</dbReference>
<keyword evidence="5 6" id="KW-0472">Membrane</keyword>
<proteinExistence type="predicted"/>
<dbReference type="RefSeq" id="WP_311536157.1">
    <property type="nucleotide sequence ID" value="NZ_JAVRHQ010000028.1"/>
</dbReference>
<feature type="transmembrane region" description="Helical" evidence="6">
    <location>
        <begin position="343"/>
        <end position="371"/>
    </location>
</feature>
<feature type="transmembrane region" description="Helical" evidence="6">
    <location>
        <begin position="438"/>
        <end position="457"/>
    </location>
</feature>
<evidence type="ECO:0000313" key="10">
    <source>
        <dbReference type="Proteomes" id="UP001262889"/>
    </source>
</evidence>
<dbReference type="InterPro" id="IPR025857">
    <property type="entry name" value="MacB_PCD"/>
</dbReference>
<dbReference type="Pfam" id="PF12704">
    <property type="entry name" value="MacB_PCD"/>
    <property type="match status" value="1"/>
</dbReference>
<feature type="transmembrane region" description="Helical" evidence="6">
    <location>
        <begin position="391"/>
        <end position="417"/>
    </location>
</feature>
<comment type="subcellular location">
    <subcellularLocation>
        <location evidence="1">Cell membrane</location>
        <topology evidence="1">Multi-pass membrane protein</topology>
    </subcellularLocation>
</comment>
<organism evidence="9 10">
    <name type="scientific">Autumnicola tepida</name>
    <dbReference type="NCBI Taxonomy" id="3075595"/>
    <lineage>
        <taxon>Bacteria</taxon>
        <taxon>Pseudomonadati</taxon>
        <taxon>Bacteroidota</taxon>
        <taxon>Flavobacteriia</taxon>
        <taxon>Flavobacteriales</taxon>
        <taxon>Flavobacteriaceae</taxon>
        <taxon>Autumnicola</taxon>
    </lineage>
</organism>
<accession>A0ABU3CDX8</accession>
<keyword evidence="4 6" id="KW-1133">Transmembrane helix</keyword>
<feature type="transmembrane region" description="Helical" evidence="6">
    <location>
        <begin position="688"/>
        <end position="710"/>
    </location>
</feature>
<evidence type="ECO:0000256" key="5">
    <source>
        <dbReference type="ARBA" id="ARBA00023136"/>
    </source>
</evidence>
<evidence type="ECO:0000259" key="7">
    <source>
        <dbReference type="Pfam" id="PF02687"/>
    </source>
</evidence>
<feature type="transmembrane region" description="Helical" evidence="6">
    <location>
        <begin position="740"/>
        <end position="762"/>
    </location>
</feature>
<dbReference type="InterPro" id="IPR003838">
    <property type="entry name" value="ABC3_permease_C"/>
</dbReference>
<evidence type="ECO:0000256" key="2">
    <source>
        <dbReference type="ARBA" id="ARBA00022475"/>
    </source>
</evidence>
<feature type="transmembrane region" description="Helical" evidence="6">
    <location>
        <begin position="296"/>
        <end position="318"/>
    </location>
</feature>
<feature type="domain" description="MacB-like periplasmic core" evidence="8">
    <location>
        <begin position="20"/>
        <end position="249"/>
    </location>
</feature>
<keyword evidence="10" id="KW-1185">Reference proteome</keyword>
<feature type="domain" description="ABC3 transporter permease C-terminal" evidence="7">
    <location>
        <begin position="694"/>
        <end position="792"/>
    </location>
</feature>
<evidence type="ECO:0000256" key="1">
    <source>
        <dbReference type="ARBA" id="ARBA00004651"/>
    </source>
</evidence>
<name>A0ABU3CDX8_9FLAO</name>
<feature type="domain" description="ABC3 transporter permease C-terminal" evidence="7">
    <location>
        <begin position="303"/>
        <end position="417"/>
    </location>
</feature>
<evidence type="ECO:0000256" key="4">
    <source>
        <dbReference type="ARBA" id="ARBA00022989"/>
    </source>
</evidence>
<dbReference type="InterPro" id="IPR050250">
    <property type="entry name" value="Macrolide_Exporter_MacB"/>
</dbReference>
<dbReference type="PANTHER" id="PTHR30572:SF18">
    <property type="entry name" value="ABC-TYPE MACROLIDE FAMILY EXPORT SYSTEM PERMEASE COMPONENT 2"/>
    <property type="match status" value="1"/>
</dbReference>
<feature type="transmembrane region" description="Helical" evidence="6">
    <location>
        <begin position="774"/>
        <end position="794"/>
    </location>
</feature>
<keyword evidence="2" id="KW-1003">Cell membrane</keyword>
<evidence type="ECO:0000256" key="6">
    <source>
        <dbReference type="SAM" id="Phobius"/>
    </source>
</evidence>